<dbReference type="SUPFAM" id="SSF53850">
    <property type="entry name" value="Periplasmic binding protein-like II"/>
    <property type="match status" value="1"/>
</dbReference>
<evidence type="ECO:0000313" key="1">
    <source>
        <dbReference type="EMBL" id="SDK59312.1"/>
    </source>
</evidence>
<organism evidence="1 2">
    <name type="scientific">Natronorubrum texcoconense</name>
    <dbReference type="NCBI Taxonomy" id="1095776"/>
    <lineage>
        <taxon>Archaea</taxon>
        <taxon>Methanobacteriati</taxon>
        <taxon>Methanobacteriota</taxon>
        <taxon>Stenosarchaea group</taxon>
        <taxon>Halobacteria</taxon>
        <taxon>Halobacteriales</taxon>
        <taxon>Natrialbaceae</taxon>
        <taxon>Natronorubrum</taxon>
    </lineage>
</organism>
<dbReference type="AlphaFoldDB" id="A0A1G9D5W3"/>
<dbReference type="Pfam" id="PF16868">
    <property type="entry name" value="NMT1_3"/>
    <property type="match status" value="1"/>
</dbReference>
<dbReference type="EMBL" id="FNFE01000005">
    <property type="protein sequence ID" value="SDK59312.1"/>
    <property type="molecule type" value="Genomic_DNA"/>
</dbReference>
<dbReference type="PANTHER" id="PTHR42941">
    <property type="entry name" value="SLL1037 PROTEIN"/>
    <property type="match status" value="1"/>
</dbReference>
<dbReference type="InterPro" id="IPR011852">
    <property type="entry name" value="TRAP_TAXI"/>
</dbReference>
<accession>A0A1G9D5W3</accession>
<dbReference type="Proteomes" id="UP000198882">
    <property type="component" value="Unassembled WGS sequence"/>
</dbReference>
<dbReference type="Gene3D" id="3.40.190.10">
    <property type="entry name" value="Periplasmic binding protein-like II"/>
    <property type="match status" value="2"/>
</dbReference>
<dbReference type="STRING" id="1095776.SAMN04515672_3442"/>
<keyword evidence="2" id="KW-1185">Reference proteome</keyword>
<evidence type="ECO:0000313" key="2">
    <source>
        <dbReference type="Proteomes" id="UP000198882"/>
    </source>
</evidence>
<gene>
    <name evidence="1" type="ORF">SAMN04515672_3442</name>
</gene>
<protein>
    <submittedName>
        <fullName evidence="1">TRAP transporter solute receptor, TAXI family</fullName>
    </submittedName>
</protein>
<keyword evidence="1" id="KW-0675">Receptor</keyword>
<dbReference type="NCBIfam" id="TIGR02122">
    <property type="entry name" value="TRAP_TAXI"/>
    <property type="match status" value="1"/>
</dbReference>
<sequence length="338" mass="36317">MTGITSGRQSRRQYLIGAAAVGTASIAGCMGDNGAESWVMGTSEQGTSSFSIGQALQSVLRNNSDQVEVSAQASDGQVANARQLGDTYDLALLSNNIHYDSLEERGPFADEAPDNPAYLGFSTTSSECFMVTRADSDIETYDDLVGETITTFGSGSALYQLTATIFEELGIYDDYDYRDIPLSDFGSALDEGRIDACGAYTTLLGTSISGGMQDLESRVDLQALEMSDEQQAAVEEVVAPEVQQISPESFDNIDDVLAWTDVANVVFADHVPEDLAEHAVEVWFDNWGEVQEAYGSMLDNEGDNLHSGFLDGLPVHPGAANVFEDRGVETDDWDIGSV</sequence>
<dbReference type="OrthoDB" id="27995at2157"/>
<name>A0A1G9D5W3_9EURY</name>
<dbReference type="PANTHER" id="PTHR42941:SF1">
    <property type="entry name" value="SLL1037 PROTEIN"/>
    <property type="match status" value="1"/>
</dbReference>
<dbReference type="RefSeq" id="WP_090309793.1">
    <property type="nucleotide sequence ID" value="NZ_FNFE01000005.1"/>
</dbReference>
<reference evidence="2" key="1">
    <citation type="submission" date="2016-10" db="EMBL/GenBank/DDBJ databases">
        <authorList>
            <person name="Varghese N."/>
            <person name="Submissions S."/>
        </authorList>
    </citation>
    <scope>NUCLEOTIDE SEQUENCE [LARGE SCALE GENOMIC DNA]</scope>
    <source>
        <strain evidence="2">B4,CECT 8067,JCM 17497</strain>
    </source>
</reference>
<proteinExistence type="predicted"/>